<feature type="compositionally biased region" description="Basic and acidic residues" evidence="8">
    <location>
        <begin position="26"/>
        <end position="35"/>
    </location>
</feature>
<dbReference type="EMBL" id="CP035758">
    <property type="protein sequence ID" value="QBD81194.1"/>
    <property type="molecule type" value="Genomic_DNA"/>
</dbReference>
<dbReference type="GO" id="GO:0090529">
    <property type="term" value="P:cell septum assembly"/>
    <property type="evidence" value="ECO:0007669"/>
    <property type="project" value="InterPro"/>
</dbReference>
<name>A0A4P6JZL7_KTERU</name>
<evidence type="ECO:0000256" key="2">
    <source>
        <dbReference type="ARBA" id="ARBA00022475"/>
    </source>
</evidence>
<dbReference type="Gene3D" id="3.10.20.310">
    <property type="entry name" value="membrane protein fhac"/>
    <property type="match status" value="1"/>
</dbReference>
<dbReference type="InterPro" id="IPR026579">
    <property type="entry name" value="FtsQ"/>
</dbReference>
<accession>A0A4P6JZL7</accession>
<evidence type="ECO:0000259" key="10">
    <source>
        <dbReference type="PROSITE" id="PS51779"/>
    </source>
</evidence>
<keyword evidence="6 9" id="KW-0472">Membrane</keyword>
<evidence type="ECO:0000256" key="5">
    <source>
        <dbReference type="ARBA" id="ARBA00022989"/>
    </source>
</evidence>
<keyword evidence="3" id="KW-0132">Cell division</keyword>
<protein>
    <submittedName>
        <fullName evidence="11">FtsQ-type POTRA domain-containing protein</fullName>
    </submittedName>
</protein>
<reference evidence="11 12" key="1">
    <citation type="submission" date="2019-01" db="EMBL/GenBank/DDBJ databases">
        <title>Ktedonosporobacter rubrisoli SCAWS-G2.</title>
        <authorList>
            <person name="Huang Y."/>
            <person name="Yan B."/>
        </authorList>
    </citation>
    <scope>NUCLEOTIDE SEQUENCE [LARGE SCALE GENOMIC DNA]</scope>
    <source>
        <strain evidence="11 12">SCAWS-G2</strain>
    </source>
</reference>
<dbReference type="InterPro" id="IPR013685">
    <property type="entry name" value="POTRA_FtsQ_type"/>
</dbReference>
<evidence type="ECO:0000256" key="7">
    <source>
        <dbReference type="ARBA" id="ARBA00023306"/>
    </source>
</evidence>
<dbReference type="PANTHER" id="PTHR35851">
    <property type="entry name" value="CELL DIVISION PROTEIN FTSQ"/>
    <property type="match status" value="1"/>
</dbReference>
<evidence type="ECO:0000256" key="9">
    <source>
        <dbReference type="SAM" id="Phobius"/>
    </source>
</evidence>
<feature type="transmembrane region" description="Helical" evidence="9">
    <location>
        <begin position="119"/>
        <end position="141"/>
    </location>
</feature>
<evidence type="ECO:0000313" key="11">
    <source>
        <dbReference type="EMBL" id="QBD81194.1"/>
    </source>
</evidence>
<dbReference type="Pfam" id="PF08478">
    <property type="entry name" value="POTRA_1"/>
    <property type="match status" value="1"/>
</dbReference>
<keyword evidence="12" id="KW-1185">Reference proteome</keyword>
<evidence type="ECO:0000256" key="8">
    <source>
        <dbReference type="SAM" id="MobiDB-lite"/>
    </source>
</evidence>
<proteinExistence type="predicted"/>
<dbReference type="RefSeq" id="WP_129892255.1">
    <property type="nucleotide sequence ID" value="NZ_CP035758.1"/>
</dbReference>
<gene>
    <name evidence="11" type="ORF">EPA93_36560</name>
</gene>
<feature type="domain" description="POTRA" evidence="10">
    <location>
        <begin position="146"/>
        <end position="213"/>
    </location>
</feature>
<comment type="subcellular location">
    <subcellularLocation>
        <location evidence="1">Membrane</location>
    </subcellularLocation>
</comment>
<dbReference type="AlphaFoldDB" id="A0A4P6JZL7"/>
<keyword evidence="7" id="KW-0131">Cell cycle</keyword>
<evidence type="ECO:0000256" key="4">
    <source>
        <dbReference type="ARBA" id="ARBA00022692"/>
    </source>
</evidence>
<feature type="region of interest" description="Disordered" evidence="8">
    <location>
        <begin position="1"/>
        <end position="35"/>
    </location>
</feature>
<keyword evidence="4 9" id="KW-0812">Transmembrane</keyword>
<dbReference type="PANTHER" id="PTHR35851:SF1">
    <property type="entry name" value="CELL DIVISION PROTEIN FTSQ"/>
    <property type="match status" value="1"/>
</dbReference>
<keyword evidence="5 9" id="KW-1133">Transmembrane helix</keyword>
<dbReference type="InterPro" id="IPR034746">
    <property type="entry name" value="POTRA"/>
</dbReference>
<evidence type="ECO:0000256" key="6">
    <source>
        <dbReference type="ARBA" id="ARBA00023136"/>
    </source>
</evidence>
<evidence type="ECO:0000313" key="12">
    <source>
        <dbReference type="Proteomes" id="UP000290365"/>
    </source>
</evidence>
<evidence type="ECO:0000256" key="1">
    <source>
        <dbReference type="ARBA" id="ARBA00004370"/>
    </source>
</evidence>
<dbReference type="OrthoDB" id="149588at2"/>
<sequence>MTEKKRIPEQMAAHSYRQQVPVRRPYQAERREATRKLQRVVTIPDADPSTAWNTFAQRQEQRRQARAQPRKYVRMVARTYAQTGTQAPHGRRRVVHRSLASHHSSPVPVRSGRRGKRGFLWRLLSLLAVCLVLLVGASFLLSSSAFRIAQVSVSGTHNSVLIHNIQSMGMQGQNIFLVDVEALTQHIEASPLVASASLSKQWPDQLAVSVSERTPVLLWQTAQGTYAVDRQGVIIAPVTEISGAAQLHTVVEASPQQKEQGKAAPAIRPGMRLQPVNIAFAAEIFDLLPKMTGINAFKLLYDGTMYVNANDEPGAANGNGSYRIESSTGWIAYLGGEMTLIRWRTS</sequence>
<dbReference type="PROSITE" id="PS51779">
    <property type="entry name" value="POTRA"/>
    <property type="match status" value="1"/>
</dbReference>
<dbReference type="GO" id="GO:0016020">
    <property type="term" value="C:membrane"/>
    <property type="evidence" value="ECO:0007669"/>
    <property type="project" value="UniProtKB-SubCell"/>
</dbReference>
<keyword evidence="2" id="KW-1003">Cell membrane</keyword>
<organism evidence="11 12">
    <name type="scientific">Ktedonosporobacter rubrisoli</name>
    <dbReference type="NCBI Taxonomy" id="2509675"/>
    <lineage>
        <taxon>Bacteria</taxon>
        <taxon>Bacillati</taxon>
        <taxon>Chloroflexota</taxon>
        <taxon>Ktedonobacteria</taxon>
        <taxon>Ktedonobacterales</taxon>
        <taxon>Ktedonosporobacteraceae</taxon>
        <taxon>Ktedonosporobacter</taxon>
    </lineage>
</organism>
<evidence type="ECO:0000256" key="3">
    <source>
        <dbReference type="ARBA" id="ARBA00022618"/>
    </source>
</evidence>
<dbReference type="Proteomes" id="UP000290365">
    <property type="component" value="Chromosome"/>
</dbReference>
<dbReference type="KEGG" id="kbs:EPA93_36560"/>